<reference evidence="2 3" key="1">
    <citation type="submission" date="2018-09" db="EMBL/GenBank/DDBJ databases">
        <authorList>
            <person name="Tagini F."/>
        </authorList>
    </citation>
    <scope>NUCLEOTIDE SEQUENCE [LARGE SCALE GENOMIC DNA]</scope>
    <source>
        <strain evidence="2 3">MK42</strain>
    </source>
</reference>
<evidence type="ECO:0000256" key="1">
    <source>
        <dbReference type="SAM" id="MobiDB-lite"/>
    </source>
</evidence>
<organism evidence="2 3">
    <name type="scientific">Mycobacterium persicum</name>
    <dbReference type="NCBI Taxonomy" id="1487726"/>
    <lineage>
        <taxon>Bacteria</taxon>
        <taxon>Bacillati</taxon>
        <taxon>Actinomycetota</taxon>
        <taxon>Actinomycetes</taxon>
        <taxon>Mycobacteriales</taxon>
        <taxon>Mycobacteriaceae</taxon>
        <taxon>Mycobacterium</taxon>
    </lineage>
</organism>
<dbReference type="Proteomes" id="UP000279331">
    <property type="component" value="Unassembled WGS sequence"/>
</dbReference>
<gene>
    <name evidence="2" type="ORF">LAUMK42_03725</name>
</gene>
<feature type="region of interest" description="Disordered" evidence="1">
    <location>
        <begin position="19"/>
        <end position="45"/>
    </location>
</feature>
<dbReference type="NCBIfam" id="TIGR01558">
    <property type="entry name" value="sm_term_P27"/>
    <property type="match status" value="1"/>
</dbReference>
<comment type="caution">
    <text evidence="2">The sequence shown here is derived from an EMBL/GenBank/DDBJ whole genome shotgun (WGS) entry which is preliminary data.</text>
</comment>
<protein>
    <recommendedName>
        <fullName evidence="4">Terminase</fullName>
    </recommendedName>
</protein>
<evidence type="ECO:0008006" key="4">
    <source>
        <dbReference type="Google" id="ProtNLM"/>
    </source>
</evidence>
<accession>A0AB38UWD0</accession>
<evidence type="ECO:0000313" key="3">
    <source>
        <dbReference type="Proteomes" id="UP000279331"/>
    </source>
</evidence>
<name>A0AB38UWD0_9MYCO</name>
<dbReference type="AlphaFoldDB" id="A0AB38UWD0"/>
<evidence type="ECO:0000313" key="2">
    <source>
        <dbReference type="EMBL" id="VAZ84897.1"/>
    </source>
</evidence>
<proteinExistence type="predicted"/>
<dbReference type="Pfam" id="PF05119">
    <property type="entry name" value="Terminase_4"/>
    <property type="match status" value="1"/>
</dbReference>
<dbReference type="EMBL" id="UPHL01000104">
    <property type="protein sequence ID" value="VAZ84897.1"/>
    <property type="molecule type" value="Genomic_DNA"/>
</dbReference>
<dbReference type="InterPro" id="IPR006448">
    <property type="entry name" value="Phage_term_ssu_P27"/>
</dbReference>
<sequence>MGGRGSGRIPAPAGLKLLKGTSAGRDSGGRLVPTTPTFVREAPDPPDWLDGAARAEWDRITAELEPVDLLKQTDAQALACYCQAVADHAAAVAIVAAEGRIITNPKTGHQHPHPAVADARASRAQILQFAREFGFSPAAEARLASLPVDSGDADDPFAG</sequence>
<dbReference type="RefSeq" id="WP_122511644.1">
    <property type="nucleotide sequence ID" value="NZ_MWKV01000001.1"/>
</dbReference>